<feature type="region of interest" description="Disordered" evidence="1">
    <location>
        <begin position="180"/>
        <end position="210"/>
    </location>
</feature>
<organism evidence="2 3">
    <name type="scientific">Aquisphaera giovannonii</name>
    <dbReference type="NCBI Taxonomy" id="406548"/>
    <lineage>
        <taxon>Bacteria</taxon>
        <taxon>Pseudomonadati</taxon>
        <taxon>Planctomycetota</taxon>
        <taxon>Planctomycetia</taxon>
        <taxon>Isosphaerales</taxon>
        <taxon>Isosphaeraceae</taxon>
        <taxon>Aquisphaera</taxon>
    </lineage>
</organism>
<dbReference type="RefSeq" id="WP_148596850.1">
    <property type="nucleotide sequence ID" value="NZ_CP042997.1"/>
</dbReference>
<evidence type="ECO:0000313" key="2">
    <source>
        <dbReference type="EMBL" id="QEH37265.1"/>
    </source>
</evidence>
<dbReference type="Proteomes" id="UP000324233">
    <property type="component" value="Chromosome"/>
</dbReference>
<name>A0A5B9WB50_9BACT</name>
<dbReference type="Pfam" id="PF05991">
    <property type="entry name" value="NYN_YacP"/>
    <property type="match status" value="1"/>
</dbReference>
<dbReference type="KEGG" id="agv:OJF2_58520"/>
<evidence type="ECO:0000313" key="3">
    <source>
        <dbReference type="Proteomes" id="UP000324233"/>
    </source>
</evidence>
<dbReference type="PANTHER" id="PTHR34547">
    <property type="entry name" value="YACP-LIKE NYN DOMAIN PROTEIN"/>
    <property type="match status" value="1"/>
</dbReference>
<evidence type="ECO:0000256" key="1">
    <source>
        <dbReference type="SAM" id="MobiDB-lite"/>
    </source>
</evidence>
<feature type="region of interest" description="Disordered" evidence="1">
    <location>
        <begin position="136"/>
        <end position="162"/>
    </location>
</feature>
<sequence>MAWLIDGYNLMHAAGAIGGKEVTREAFRRLRRRFLDELADALGPARARETTVVFDANSPPRDFDLETTYKGLRVLFALEDESADARIEMILAAHSVPKSLIVVSSDRRVRRAAARRRAEAVPSDQFLDQLDRMRAEGRRKPDRDGAGEASPAGDDGKRNTPLSAQEAAFWLEAFSDIADDPGLSDGLRESAPMLTDEDIERIRREVDREP</sequence>
<dbReference type="EMBL" id="CP042997">
    <property type="protein sequence ID" value="QEH37265.1"/>
    <property type="molecule type" value="Genomic_DNA"/>
</dbReference>
<feature type="compositionally biased region" description="Basic and acidic residues" evidence="1">
    <location>
        <begin position="136"/>
        <end position="146"/>
    </location>
</feature>
<dbReference type="PANTHER" id="PTHR34547:SF1">
    <property type="entry name" value="YACP-LIKE NYN DOMAIN PROTEIN"/>
    <property type="match status" value="1"/>
</dbReference>
<keyword evidence="3" id="KW-1185">Reference proteome</keyword>
<dbReference type="AlphaFoldDB" id="A0A5B9WB50"/>
<dbReference type="OrthoDB" id="286832at2"/>
<accession>A0A5B9WB50</accession>
<dbReference type="InterPro" id="IPR010298">
    <property type="entry name" value="YacP-like"/>
</dbReference>
<proteinExistence type="predicted"/>
<feature type="compositionally biased region" description="Basic and acidic residues" evidence="1">
    <location>
        <begin position="200"/>
        <end position="210"/>
    </location>
</feature>
<protein>
    <submittedName>
        <fullName evidence="2">YacP-like NYN domain protein</fullName>
    </submittedName>
</protein>
<gene>
    <name evidence="2" type="ORF">OJF2_58520</name>
</gene>
<reference evidence="2 3" key="1">
    <citation type="submission" date="2019-08" db="EMBL/GenBank/DDBJ databases">
        <title>Deep-cultivation of Planctomycetes and their phenomic and genomic characterization uncovers novel biology.</title>
        <authorList>
            <person name="Wiegand S."/>
            <person name="Jogler M."/>
            <person name="Boedeker C."/>
            <person name="Pinto D."/>
            <person name="Vollmers J."/>
            <person name="Rivas-Marin E."/>
            <person name="Kohn T."/>
            <person name="Peeters S.H."/>
            <person name="Heuer A."/>
            <person name="Rast P."/>
            <person name="Oberbeckmann S."/>
            <person name="Bunk B."/>
            <person name="Jeske O."/>
            <person name="Meyerdierks A."/>
            <person name="Storesund J.E."/>
            <person name="Kallscheuer N."/>
            <person name="Luecker S."/>
            <person name="Lage O.M."/>
            <person name="Pohl T."/>
            <person name="Merkel B.J."/>
            <person name="Hornburger P."/>
            <person name="Mueller R.-W."/>
            <person name="Bruemmer F."/>
            <person name="Labrenz M."/>
            <person name="Spormann A.M."/>
            <person name="Op den Camp H."/>
            <person name="Overmann J."/>
            <person name="Amann R."/>
            <person name="Jetten M.S.M."/>
            <person name="Mascher T."/>
            <person name="Medema M.H."/>
            <person name="Devos D.P."/>
            <person name="Kaster A.-K."/>
            <person name="Ovreas L."/>
            <person name="Rohde M."/>
            <person name="Galperin M.Y."/>
            <person name="Jogler C."/>
        </authorList>
    </citation>
    <scope>NUCLEOTIDE SEQUENCE [LARGE SCALE GENOMIC DNA]</scope>
    <source>
        <strain evidence="2 3">OJF2</strain>
    </source>
</reference>